<feature type="compositionally biased region" description="Basic and acidic residues" evidence="1">
    <location>
        <begin position="67"/>
        <end position="78"/>
    </location>
</feature>
<organism evidence="2 3">
    <name type="scientific">Polyplax serrata</name>
    <name type="common">Common mouse louse</name>
    <dbReference type="NCBI Taxonomy" id="468196"/>
    <lineage>
        <taxon>Eukaryota</taxon>
        <taxon>Metazoa</taxon>
        <taxon>Ecdysozoa</taxon>
        <taxon>Arthropoda</taxon>
        <taxon>Hexapoda</taxon>
        <taxon>Insecta</taxon>
        <taxon>Pterygota</taxon>
        <taxon>Neoptera</taxon>
        <taxon>Paraneoptera</taxon>
        <taxon>Psocodea</taxon>
        <taxon>Troctomorpha</taxon>
        <taxon>Phthiraptera</taxon>
        <taxon>Anoplura</taxon>
        <taxon>Polyplacidae</taxon>
        <taxon>Polyplax</taxon>
    </lineage>
</organism>
<accession>A0ABR1ALJ1</accession>
<name>A0ABR1ALJ1_POLSC</name>
<keyword evidence="3" id="KW-1185">Reference proteome</keyword>
<protein>
    <submittedName>
        <fullName evidence="2">Uncharacterized protein</fullName>
    </submittedName>
</protein>
<sequence length="78" mass="8978">MKKRSEKVLDMLEIRTVTVSQRMKQQGGCHPSSSCPWVSSDDPPRKNRQVEEDQRVPDHAMGSKNTMRQEEKGLVVLR</sequence>
<dbReference type="EMBL" id="JAWJWF010000047">
    <property type="protein sequence ID" value="KAK6622152.1"/>
    <property type="molecule type" value="Genomic_DNA"/>
</dbReference>
<evidence type="ECO:0000313" key="2">
    <source>
        <dbReference type="EMBL" id="KAK6622152.1"/>
    </source>
</evidence>
<feature type="compositionally biased region" description="Basic and acidic residues" evidence="1">
    <location>
        <begin position="42"/>
        <end position="58"/>
    </location>
</feature>
<reference evidence="2 3" key="1">
    <citation type="submission" date="2023-09" db="EMBL/GenBank/DDBJ databases">
        <title>Genomes of two closely related lineages of the louse Polyplax serrata with different host specificities.</title>
        <authorList>
            <person name="Martinu J."/>
            <person name="Tarabai H."/>
            <person name="Stefka J."/>
            <person name="Hypsa V."/>
        </authorList>
    </citation>
    <scope>NUCLEOTIDE SEQUENCE [LARGE SCALE GENOMIC DNA]</scope>
    <source>
        <strain evidence="2">98ZLc_SE</strain>
    </source>
</reference>
<proteinExistence type="predicted"/>
<comment type="caution">
    <text evidence="2">The sequence shown here is derived from an EMBL/GenBank/DDBJ whole genome shotgun (WGS) entry which is preliminary data.</text>
</comment>
<dbReference type="Proteomes" id="UP001359485">
    <property type="component" value="Unassembled WGS sequence"/>
</dbReference>
<evidence type="ECO:0000313" key="3">
    <source>
        <dbReference type="Proteomes" id="UP001359485"/>
    </source>
</evidence>
<gene>
    <name evidence="2" type="ORF">RUM44_001959</name>
</gene>
<feature type="region of interest" description="Disordered" evidence="1">
    <location>
        <begin position="19"/>
        <end position="78"/>
    </location>
</feature>
<evidence type="ECO:0000256" key="1">
    <source>
        <dbReference type="SAM" id="MobiDB-lite"/>
    </source>
</evidence>